<gene>
    <name evidence="1" type="ORF">S12H4_58410</name>
</gene>
<accession>X1VZX2</accession>
<organism evidence="1">
    <name type="scientific">marine sediment metagenome</name>
    <dbReference type="NCBI Taxonomy" id="412755"/>
    <lineage>
        <taxon>unclassified sequences</taxon>
        <taxon>metagenomes</taxon>
        <taxon>ecological metagenomes</taxon>
    </lineage>
</organism>
<feature type="non-terminal residue" evidence="1">
    <location>
        <position position="100"/>
    </location>
</feature>
<sequence length="100" mass="11900">MLNNPEDPYFELESEELFLEWYKIEGVRNITELSRQVRTLLNYKTETIKNGFQSNENTSINQINTKFLNLKQKFESLALKFIILLRSIKEPARTKGEFRP</sequence>
<dbReference type="EMBL" id="BARW01037930">
    <property type="protein sequence ID" value="GAJ19200.1"/>
    <property type="molecule type" value="Genomic_DNA"/>
</dbReference>
<name>X1VZX2_9ZZZZ</name>
<comment type="caution">
    <text evidence="1">The sequence shown here is derived from an EMBL/GenBank/DDBJ whole genome shotgun (WGS) entry which is preliminary data.</text>
</comment>
<reference evidence="1" key="1">
    <citation type="journal article" date="2014" name="Front. Microbiol.">
        <title>High frequency of phylogenetically diverse reductive dehalogenase-homologous genes in deep subseafloor sedimentary metagenomes.</title>
        <authorList>
            <person name="Kawai M."/>
            <person name="Futagami T."/>
            <person name="Toyoda A."/>
            <person name="Takaki Y."/>
            <person name="Nishi S."/>
            <person name="Hori S."/>
            <person name="Arai W."/>
            <person name="Tsubouchi T."/>
            <person name="Morono Y."/>
            <person name="Uchiyama I."/>
            <person name="Ito T."/>
            <person name="Fujiyama A."/>
            <person name="Inagaki F."/>
            <person name="Takami H."/>
        </authorList>
    </citation>
    <scope>NUCLEOTIDE SEQUENCE</scope>
    <source>
        <strain evidence="1">Expedition CK06-06</strain>
    </source>
</reference>
<evidence type="ECO:0000313" key="1">
    <source>
        <dbReference type="EMBL" id="GAJ19200.1"/>
    </source>
</evidence>
<protein>
    <submittedName>
        <fullName evidence="1">Uncharacterized protein</fullName>
    </submittedName>
</protein>
<proteinExistence type="predicted"/>
<dbReference type="AlphaFoldDB" id="X1VZX2"/>